<dbReference type="Gene3D" id="2.60.40.790">
    <property type="match status" value="1"/>
</dbReference>
<sequence length="179" mass="20409">MLRGLKWGCLVVDVDKIRQWLQFAQQIQGSGDFWNSIFDKDFVNSNGQQQQQQQHYQMNNQTPHPFTMEQPTAPKDPFPLVDILADEQFLYIIAALPGVAKEDLNLAVTNDTVILKGIIKPLIPNTHTITAERKYGPFERAIKLTESIDASKIKAKYMNGLLIVSFERIIRNAEPIDIE</sequence>
<dbReference type="CDD" id="cd06464">
    <property type="entry name" value="ACD_sHsps-like"/>
    <property type="match status" value="1"/>
</dbReference>
<dbReference type="AlphaFoldDB" id="A0A2N3LQN7"/>
<gene>
    <name evidence="4" type="ORF">CWO92_01960</name>
</gene>
<keyword evidence="5" id="KW-1185">Reference proteome</keyword>
<name>A0A2N3LQN7_9BACI</name>
<evidence type="ECO:0000259" key="3">
    <source>
        <dbReference type="PROSITE" id="PS01031"/>
    </source>
</evidence>
<feature type="domain" description="SHSP" evidence="3">
    <location>
        <begin position="72"/>
        <end position="179"/>
    </location>
</feature>
<protein>
    <recommendedName>
        <fullName evidence="3">SHSP domain-containing protein</fullName>
    </recommendedName>
</protein>
<comment type="caution">
    <text evidence="4">The sequence shown here is derived from an EMBL/GenBank/DDBJ whole genome shotgun (WGS) entry which is preliminary data.</text>
</comment>
<dbReference type="InterPro" id="IPR008978">
    <property type="entry name" value="HSP20-like_chaperone"/>
</dbReference>
<organism evidence="4 5">
    <name type="scientific">Heyndrickxia camelliae</name>
    <dbReference type="NCBI Taxonomy" id="1707093"/>
    <lineage>
        <taxon>Bacteria</taxon>
        <taxon>Bacillati</taxon>
        <taxon>Bacillota</taxon>
        <taxon>Bacilli</taxon>
        <taxon>Bacillales</taxon>
        <taxon>Bacillaceae</taxon>
        <taxon>Heyndrickxia</taxon>
    </lineage>
</organism>
<comment type="similarity">
    <text evidence="1 2">Belongs to the small heat shock protein (HSP20) family.</text>
</comment>
<evidence type="ECO:0000313" key="5">
    <source>
        <dbReference type="Proteomes" id="UP000233440"/>
    </source>
</evidence>
<evidence type="ECO:0000313" key="4">
    <source>
        <dbReference type="EMBL" id="PKR86843.1"/>
    </source>
</evidence>
<dbReference type="EMBL" id="PIQO01000001">
    <property type="protein sequence ID" value="PKR86843.1"/>
    <property type="molecule type" value="Genomic_DNA"/>
</dbReference>
<dbReference type="SUPFAM" id="SSF49764">
    <property type="entry name" value="HSP20-like chaperones"/>
    <property type="match status" value="1"/>
</dbReference>
<dbReference type="Proteomes" id="UP000233440">
    <property type="component" value="Unassembled WGS sequence"/>
</dbReference>
<dbReference type="OrthoDB" id="9811615at2"/>
<evidence type="ECO:0000256" key="1">
    <source>
        <dbReference type="PROSITE-ProRule" id="PRU00285"/>
    </source>
</evidence>
<evidence type="ECO:0000256" key="2">
    <source>
        <dbReference type="RuleBase" id="RU003616"/>
    </source>
</evidence>
<reference evidence="4 5" key="1">
    <citation type="submission" date="2017-11" db="EMBL/GenBank/DDBJ databases">
        <title>Bacillus camelliae sp. nov., isolated from pu'er tea.</title>
        <authorList>
            <person name="Niu L."/>
        </authorList>
    </citation>
    <scope>NUCLEOTIDE SEQUENCE [LARGE SCALE GENOMIC DNA]</scope>
    <source>
        <strain evidence="4 5">7578-1</strain>
    </source>
</reference>
<dbReference type="PROSITE" id="PS01031">
    <property type="entry name" value="SHSP"/>
    <property type="match status" value="1"/>
</dbReference>
<proteinExistence type="inferred from homology"/>
<accession>A0A2N3LQN7</accession>
<dbReference type="Pfam" id="PF00011">
    <property type="entry name" value="HSP20"/>
    <property type="match status" value="1"/>
</dbReference>
<dbReference type="InterPro" id="IPR002068">
    <property type="entry name" value="A-crystallin/Hsp20_dom"/>
</dbReference>